<evidence type="ECO:0008006" key="4">
    <source>
        <dbReference type="Google" id="ProtNLM"/>
    </source>
</evidence>
<dbReference type="SMART" id="SM00710">
    <property type="entry name" value="PbH1"/>
    <property type="match status" value="4"/>
</dbReference>
<keyword evidence="1" id="KW-0732">Signal</keyword>
<evidence type="ECO:0000256" key="1">
    <source>
        <dbReference type="SAM" id="SignalP"/>
    </source>
</evidence>
<dbReference type="Gene3D" id="2.160.20.10">
    <property type="entry name" value="Single-stranded right-handed beta-helix, Pectin lyase-like"/>
    <property type="match status" value="1"/>
</dbReference>
<dbReference type="RefSeq" id="WP_284388684.1">
    <property type="nucleotide sequence ID" value="NZ_BSNG01000001.1"/>
</dbReference>
<reference evidence="2" key="2">
    <citation type="submission" date="2023-01" db="EMBL/GenBank/DDBJ databases">
        <title>Draft genome sequence of Devosia yakushimensis strain NBRC 103855.</title>
        <authorList>
            <person name="Sun Q."/>
            <person name="Mori K."/>
        </authorList>
    </citation>
    <scope>NUCLEOTIDE SEQUENCE</scope>
    <source>
        <strain evidence="2">NBRC 103855</strain>
    </source>
</reference>
<reference evidence="2" key="1">
    <citation type="journal article" date="2014" name="Int. J. Syst. Evol. Microbiol.">
        <title>Complete genome of a new Firmicutes species belonging to the dominant human colonic microbiota ('Ruminococcus bicirculans') reveals two chromosomes and a selective capacity to utilize plant glucans.</title>
        <authorList>
            <consortium name="NISC Comparative Sequencing Program"/>
            <person name="Wegmann U."/>
            <person name="Louis P."/>
            <person name="Goesmann A."/>
            <person name="Henrissat B."/>
            <person name="Duncan S.H."/>
            <person name="Flint H.J."/>
        </authorList>
    </citation>
    <scope>NUCLEOTIDE SEQUENCE</scope>
    <source>
        <strain evidence="2">NBRC 103855</strain>
    </source>
</reference>
<evidence type="ECO:0000313" key="3">
    <source>
        <dbReference type="Proteomes" id="UP001161406"/>
    </source>
</evidence>
<protein>
    <recommendedName>
        <fullName evidence="4">Right handed beta helix domain-containing protein</fullName>
    </recommendedName>
</protein>
<dbReference type="InterPro" id="IPR011050">
    <property type="entry name" value="Pectin_lyase_fold/virulence"/>
</dbReference>
<dbReference type="InterPro" id="IPR006626">
    <property type="entry name" value="PbH1"/>
</dbReference>
<comment type="caution">
    <text evidence="2">The sequence shown here is derived from an EMBL/GenBank/DDBJ whole genome shotgun (WGS) entry which is preliminary data.</text>
</comment>
<dbReference type="EMBL" id="BSNG01000001">
    <property type="protein sequence ID" value="GLQ09158.1"/>
    <property type="molecule type" value="Genomic_DNA"/>
</dbReference>
<dbReference type="SUPFAM" id="SSF49899">
    <property type="entry name" value="Concanavalin A-like lectins/glucanases"/>
    <property type="match status" value="1"/>
</dbReference>
<feature type="signal peptide" evidence="1">
    <location>
        <begin position="1"/>
        <end position="26"/>
    </location>
</feature>
<feature type="chain" id="PRO_5046181555" description="Right handed beta helix domain-containing protein" evidence="1">
    <location>
        <begin position="27"/>
        <end position="702"/>
    </location>
</feature>
<keyword evidence="3" id="KW-1185">Reference proteome</keyword>
<name>A0ABQ5UB19_9HYPH</name>
<dbReference type="InterPro" id="IPR012334">
    <property type="entry name" value="Pectin_lyas_fold"/>
</dbReference>
<proteinExistence type="predicted"/>
<organism evidence="2 3">
    <name type="scientific">Devosia yakushimensis</name>
    <dbReference type="NCBI Taxonomy" id="470028"/>
    <lineage>
        <taxon>Bacteria</taxon>
        <taxon>Pseudomonadati</taxon>
        <taxon>Pseudomonadota</taxon>
        <taxon>Alphaproteobacteria</taxon>
        <taxon>Hyphomicrobiales</taxon>
        <taxon>Devosiaceae</taxon>
        <taxon>Devosia</taxon>
    </lineage>
</organism>
<dbReference type="SUPFAM" id="SSF51126">
    <property type="entry name" value="Pectin lyase-like"/>
    <property type="match status" value="1"/>
</dbReference>
<dbReference type="InterPro" id="IPR013320">
    <property type="entry name" value="ConA-like_dom_sf"/>
</dbReference>
<dbReference type="InterPro" id="IPR006311">
    <property type="entry name" value="TAT_signal"/>
</dbReference>
<dbReference type="Proteomes" id="UP001161406">
    <property type="component" value="Unassembled WGS sequence"/>
</dbReference>
<accession>A0ABQ5UB19</accession>
<sequence>MNLTRRHFLAAATGLVASQAAGRVLAASNIAYVSPNGQGNGTSWEDAASIRALPQLIEMVGPGGLIALLAEGQYEVDDAIEISGGVTIFGSNRNLGPRHARIVGTRRHWTSGRTNAVQFGGNTLFTLGGNGSNLALANLDIRNVGRVLDMSGSRARNITIENIAFTNIRDGIYTNGGSAVSNVTIRNFSGRGFSKKAIRFHGRCSNWTIENCELDSGQQYGDSFAVGIECHDNASGLRIVGGYTANCQEQHSGADKYWNGDGVASERGNSNILIQNHRSYGNSDGGYDLKSEATKLVNCVSQDNKRNYRIWGGTGRRPVELQGCSSLSPRNRGGVGDTHHMWLRGVEGGERWAASVVWSNGALAGGNADIAIYAEGGNVAVHLVDTDTSRLPKSTKLFSSTVESSKILVGSASDNGVEQVLTDGPIVAIAGAHMAIPLKADGDVSWRVAEEQGDLGLDLDGATLSLDVPDSSTGGLVLLQARDSRGLPIEKELKVDVKQNPVGADAVLALAFAPGAETGAVTDAVGLNQPVLTGKASFRDGGLRFSGKETYLEVPSSANFNFAGPFFIHFRFSLDADNGKGELNILSKWQSSSNQRVFLFRLDERGLSFIWSTDGRSRDENVIWGPQLAFDRVYDVIVSKSAEGYIELIVDGETVGRSANPVEALNTSPAPLRISGRAGGDAAATGTLYALEVYNGRSYQPA</sequence>
<dbReference type="Pfam" id="PF13385">
    <property type="entry name" value="Laminin_G_3"/>
    <property type="match status" value="1"/>
</dbReference>
<dbReference type="PROSITE" id="PS51318">
    <property type="entry name" value="TAT"/>
    <property type="match status" value="1"/>
</dbReference>
<gene>
    <name evidence="2" type="ORF">GCM10007913_10900</name>
</gene>
<evidence type="ECO:0000313" key="2">
    <source>
        <dbReference type="EMBL" id="GLQ09158.1"/>
    </source>
</evidence>